<proteinExistence type="predicted"/>
<evidence type="ECO:0000313" key="4">
    <source>
        <dbReference type="Proteomes" id="UP000502504"/>
    </source>
</evidence>
<dbReference type="AlphaFoldDB" id="A0AAE6YF41"/>
<protein>
    <submittedName>
        <fullName evidence="2">Uncharacterized protein</fullName>
    </submittedName>
</protein>
<accession>A0AAE6YF41</accession>
<evidence type="ECO:0000313" key="2">
    <source>
        <dbReference type="EMBL" id="QIT47657.1"/>
    </source>
</evidence>
<dbReference type="EMBL" id="CP050692">
    <property type="protein sequence ID" value="QIT47657.1"/>
    <property type="molecule type" value="Genomic_DNA"/>
</dbReference>
<organism evidence="2 4">
    <name type="scientific">Streptomyces antibioticus</name>
    <dbReference type="NCBI Taxonomy" id="1890"/>
    <lineage>
        <taxon>Bacteria</taxon>
        <taxon>Bacillati</taxon>
        <taxon>Actinomycetota</taxon>
        <taxon>Actinomycetes</taxon>
        <taxon>Kitasatosporales</taxon>
        <taxon>Streptomycetaceae</taxon>
        <taxon>Streptomyces</taxon>
    </lineage>
</organism>
<evidence type="ECO:0000313" key="1">
    <source>
        <dbReference type="EMBL" id="OOQ47335.1"/>
    </source>
</evidence>
<name>A0AAE6YF41_STRAT</name>
<dbReference type="EMBL" id="LHQL01000014">
    <property type="protein sequence ID" value="OOQ47335.1"/>
    <property type="molecule type" value="Genomic_DNA"/>
</dbReference>
<dbReference type="RefSeq" id="WP_078636012.1">
    <property type="nucleotide sequence ID" value="NZ_CM007717.1"/>
</dbReference>
<dbReference type="Proteomes" id="UP000190306">
    <property type="component" value="Chromosome"/>
</dbReference>
<dbReference type="Proteomes" id="UP000502504">
    <property type="component" value="Chromosome"/>
</dbReference>
<sequence>MSEPVARLPYEHTLAEINTTSSGLGGIEALPSGRPRDLDGPTAIGVLMVRSNLAIASALLAVADALRCTPADGPER</sequence>
<gene>
    <name evidence="1" type="ORF">AFM16_31850</name>
    <name evidence="2" type="ORF">HCX60_32400</name>
</gene>
<reference evidence="2 4" key="2">
    <citation type="submission" date="2020-03" db="EMBL/GenBank/DDBJ databases">
        <title>Is there a link between lipid content and antibiotic production in Streptomyces?</title>
        <authorList>
            <person name="David M."/>
            <person name="Lejeune C."/>
            <person name="Abreu S."/>
            <person name="Thibessard A."/>
            <person name="Leblond P."/>
            <person name="Chaminade P."/>
            <person name="Virolle M.-J."/>
        </authorList>
    </citation>
    <scope>NUCLEOTIDE SEQUENCE [LARGE SCALE GENOMIC DNA]</scope>
    <source>
        <strain evidence="2 4">DSM 41481</strain>
    </source>
</reference>
<keyword evidence="3" id="KW-1185">Reference proteome</keyword>
<reference evidence="1 3" key="1">
    <citation type="submission" date="2015-07" db="EMBL/GenBank/DDBJ databases">
        <title>Draft Genome Sequence of Streptomyces antibioticus, IMRU 3720 reveals insights in the evolution of actinomycin biosynthetic gene clusters in Streptomyces.</title>
        <authorList>
            <person name="Crnovcic I."/>
            <person name="Ruckert C."/>
            <person name="Kalinowksi J."/>
            <person name="Keller U."/>
        </authorList>
    </citation>
    <scope>NUCLEOTIDE SEQUENCE [LARGE SCALE GENOMIC DNA]</scope>
    <source>
        <strain evidence="1 3">DSM 41481</strain>
    </source>
</reference>
<evidence type="ECO:0000313" key="3">
    <source>
        <dbReference type="Proteomes" id="UP000190306"/>
    </source>
</evidence>